<reference evidence="3" key="3">
    <citation type="journal article" date="2014" name="Nature">
        <title>Elephant shark genome provides unique insights into gnathostome evolution.</title>
        <authorList>
            <consortium name="International Elephant Shark Genome Sequencing Consortium"/>
            <person name="Venkatesh B."/>
            <person name="Lee A.P."/>
            <person name="Ravi V."/>
            <person name="Maurya A.K."/>
            <person name="Lian M.M."/>
            <person name="Swann J.B."/>
            <person name="Ohta Y."/>
            <person name="Flajnik M.F."/>
            <person name="Sutoh Y."/>
            <person name="Kasahara M."/>
            <person name="Hoon S."/>
            <person name="Gangu V."/>
            <person name="Roy S.W."/>
            <person name="Irimia M."/>
            <person name="Korzh V."/>
            <person name="Kondrychyn I."/>
            <person name="Lim Z.W."/>
            <person name="Tay B.H."/>
            <person name="Tohari S."/>
            <person name="Kong K.W."/>
            <person name="Ho S."/>
            <person name="Lorente-Galdos B."/>
            <person name="Quilez J."/>
            <person name="Marques-Bonet T."/>
            <person name="Raney B.J."/>
            <person name="Ingham P.W."/>
            <person name="Tay A."/>
            <person name="Hillier L.W."/>
            <person name="Minx P."/>
            <person name="Boehm T."/>
            <person name="Wilson R.K."/>
            <person name="Brenner S."/>
            <person name="Warren W.C."/>
        </authorList>
    </citation>
    <scope>NUCLEOTIDE SEQUENCE [LARGE SCALE GENOMIC DNA]</scope>
</reference>
<dbReference type="Proteomes" id="UP000314986">
    <property type="component" value="Unassembled WGS sequence"/>
</dbReference>
<reference evidence="3" key="1">
    <citation type="journal article" date="2006" name="Science">
        <title>Ancient noncoding elements conserved in the human genome.</title>
        <authorList>
            <person name="Venkatesh B."/>
            <person name="Kirkness E.F."/>
            <person name="Loh Y.H."/>
            <person name="Halpern A.L."/>
            <person name="Lee A.P."/>
            <person name="Johnson J."/>
            <person name="Dandona N."/>
            <person name="Viswanathan L.D."/>
            <person name="Tay A."/>
            <person name="Venter J.C."/>
            <person name="Strausberg R.L."/>
            <person name="Brenner S."/>
        </authorList>
    </citation>
    <scope>NUCLEOTIDE SEQUENCE [LARGE SCALE GENOMIC DNA]</scope>
</reference>
<evidence type="ECO:0000256" key="1">
    <source>
        <dbReference type="SAM" id="MobiDB-lite"/>
    </source>
</evidence>
<proteinExistence type="predicted"/>
<accession>A0A4W3K7I0</accession>
<reference evidence="2" key="4">
    <citation type="submission" date="2025-08" db="UniProtKB">
        <authorList>
            <consortium name="Ensembl"/>
        </authorList>
    </citation>
    <scope>IDENTIFICATION</scope>
</reference>
<feature type="region of interest" description="Disordered" evidence="1">
    <location>
        <begin position="56"/>
        <end position="87"/>
    </location>
</feature>
<name>A0A4W3K7I0_CALMI</name>
<reference evidence="3" key="2">
    <citation type="journal article" date="2007" name="PLoS Biol.">
        <title>Survey sequencing and comparative analysis of the elephant shark (Callorhinchus milii) genome.</title>
        <authorList>
            <person name="Venkatesh B."/>
            <person name="Kirkness E.F."/>
            <person name="Loh Y.H."/>
            <person name="Halpern A.L."/>
            <person name="Lee A.P."/>
            <person name="Johnson J."/>
            <person name="Dandona N."/>
            <person name="Viswanathan L.D."/>
            <person name="Tay A."/>
            <person name="Venter J.C."/>
            <person name="Strausberg R.L."/>
            <person name="Brenner S."/>
        </authorList>
    </citation>
    <scope>NUCLEOTIDE SEQUENCE [LARGE SCALE GENOMIC DNA]</scope>
</reference>
<dbReference type="GeneTree" id="ENSGT00410000029447"/>
<dbReference type="Ensembl" id="ENSCMIT00000048179.1">
    <property type="protein sequence ID" value="ENSCMIP00000047508.1"/>
    <property type="gene ID" value="ENSCMIG00000019464.1"/>
</dbReference>
<dbReference type="InParanoid" id="A0A4W3K7I0"/>
<dbReference type="AlphaFoldDB" id="A0A4W3K7I0"/>
<dbReference type="OMA" id="WKPRAYT"/>
<reference evidence="2" key="5">
    <citation type="submission" date="2025-09" db="UniProtKB">
        <authorList>
            <consortium name="Ensembl"/>
        </authorList>
    </citation>
    <scope>IDENTIFICATION</scope>
</reference>
<sequence>TNLWIPSIKAEIEYYLQQSQLSHYSERKIKEFQDHIEGLRKEYQSYLWKVRHLDPSNKEHPWKPRAYTRKRPDKERKQPASQLGIDDDNNNNPCILYVIQDTGILYDCSTVSPELQDQPLTFDKASLRFSMSLVSNSTQGEHSHQMSTILRSQLPNLRRILPPCGTATGLNSREQEPHTSKAGKSPPETALQTKSSEILGLSCYYSSDDDT</sequence>
<protein>
    <submittedName>
        <fullName evidence="2">Uncharacterized protein</fullName>
    </submittedName>
</protein>
<evidence type="ECO:0000313" key="2">
    <source>
        <dbReference type="Ensembl" id="ENSCMIP00000047508.1"/>
    </source>
</evidence>
<evidence type="ECO:0000313" key="3">
    <source>
        <dbReference type="Proteomes" id="UP000314986"/>
    </source>
</evidence>
<keyword evidence="3" id="KW-1185">Reference proteome</keyword>
<organism evidence="2 3">
    <name type="scientific">Callorhinchus milii</name>
    <name type="common">Ghost shark</name>
    <dbReference type="NCBI Taxonomy" id="7868"/>
    <lineage>
        <taxon>Eukaryota</taxon>
        <taxon>Metazoa</taxon>
        <taxon>Chordata</taxon>
        <taxon>Craniata</taxon>
        <taxon>Vertebrata</taxon>
        <taxon>Chondrichthyes</taxon>
        <taxon>Holocephali</taxon>
        <taxon>Chimaeriformes</taxon>
        <taxon>Callorhinchidae</taxon>
        <taxon>Callorhinchus</taxon>
    </lineage>
</organism>
<feature type="region of interest" description="Disordered" evidence="1">
    <location>
        <begin position="161"/>
        <end position="195"/>
    </location>
</feature>